<gene>
    <name evidence="9" type="ORF">C0W41_01005</name>
</gene>
<comment type="similarity">
    <text evidence="2">Belongs to the OmpP1/FadL family.</text>
</comment>
<dbReference type="SUPFAM" id="SSF56935">
    <property type="entry name" value="Porins"/>
    <property type="match status" value="1"/>
</dbReference>
<evidence type="ECO:0000256" key="8">
    <source>
        <dbReference type="SAM" id="SignalP"/>
    </source>
</evidence>
<accession>A0A855SJ49</accession>
<keyword evidence="6" id="KW-0472">Membrane</keyword>
<evidence type="ECO:0000256" key="6">
    <source>
        <dbReference type="ARBA" id="ARBA00023136"/>
    </source>
</evidence>
<dbReference type="PANTHER" id="PTHR35093">
    <property type="entry name" value="OUTER MEMBRANE PROTEIN NMB0088-RELATED"/>
    <property type="match status" value="1"/>
</dbReference>
<dbReference type="EMBL" id="PYOY01000001">
    <property type="protein sequence ID" value="PSX09401.1"/>
    <property type="molecule type" value="Genomic_DNA"/>
</dbReference>
<evidence type="ECO:0000256" key="7">
    <source>
        <dbReference type="ARBA" id="ARBA00023237"/>
    </source>
</evidence>
<sequence>MMNKNKITLSLTAALALGMSSNALAAGFQLAEYSATGLGRAFAGEAAMADNASAQFRNPAMLTYLEGTQISVGAIYVDPNIDVKGNLQLNDQTIDQTESRDIANSAVIPNFYISRQLNDKATLGLAFGTNFGMRTDLGTQFSASLFGNQAEVHTVEINPNLGYKINDQFSVGAGVRYIMAKGHFGAALPSALPAAVSGMLSPQQKYIYDQGLAGKNLKYMEGEDNAWGWQAGAAWQINPANRIGVSYRSAVDLNLSGHASGLAYNSQTLPGSLPLELPASAEIATFHQLTDQWAIHTSINWTDWSSFEKLEANIPALGSHSNDLIKEENWKDNYRFAIGTTYQVNSKLALRSGIAYDMAAVDEAHRTQTIPETDRTWLSLGAGYQWSKNLTLDAGLTYVYAKKAHLNETDKSINGLASGLLQQPTKLSFAGTTSGDVWLAGVQASYRF</sequence>
<evidence type="ECO:0000256" key="5">
    <source>
        <dbReference type="ARBA" id="ARBA00022729"/>
    </source>
</evidence>
<keyword evidence="5 8" id="KW-0732">Signal</keyword>
<organism evidence="9 10">
    <name type="scientific">Photobacterium angustum</name>
    <dbReference type="NCBI Taxonomy" id="661"/>
    <lineage>
        <taxon>Bacteria</taxon>
        <taxon>Pseudomonadati</taxon>
        <taxon>Pseudomonadota</taxon>
        <taxon>Gammaproteobacteria</taxon>
        <taxon>Vibrionales</taxon>
        <taxon>Vibrionaceae</taxon>
        <taxon>Photobacterium</taxon>
    </lineage>
</organism>
<keyword evidence="3" id="KW-1134">Transmembrane beta strand</keyword>
<dbReference type="AlphaFoldDB" id="A0A855SJ49"/>
<evidence type="ECO:0000256" key="3">
    <source>
        <dbReference type="ARBA" id="ARBA00022452"/>
    </source>
</evidence>
<dbReference type="InterPro" id="IPR005017">
    <property type="entry name" value="OMPP1/FadL/TodX"/>
</dbReference>
<proteinExistence type="inferred from homology"/>
<comment type="subcellular location">
    <subcellularLocation>
        <location evidence="1">Cell outer membrane</location>
        <topology evidence="1">Multi-pass membrane protein</topology>
    </subcellularLocation>
</comment>
<evidence type="ECO:0000313" key="9">
    <source>
        <dbReference type="EMBL" id="PSX09401.1"/>
    </source>
</evidence>
<dbReference type="PANTHER" id="PTHR35093:SF8">
    <property type="entry name" value="OUTER MEMBRANE PROTEIN NMB0088-RELATED"/>
    <property type="match status" value="1"/>
</dbReference>
<name>A0A855SJ49_PHOAN</name>
<evidence type="ECO:0000256" key="1">
    <source>
        <dbReference type="ARBA" id="ARBA00004571"/>
    </source>
</evidence>
<dbReference type="GO" id="GO:0015483">
    <property type="term" value="F:long-chain fatty acid transporting porin activity"/>
    <property type="evidence" value="ECO:0007669"/>
    <property type="project" value="TreeGrafter"/>
</dbReference>
<protein>
    <submittedName>
        <fullName evidence="9">Aromatic hydrocarbon degradation protein</fullName>
    </submittedName>
</protein>
<keyword evidence="4" id="KW-0812">Transmembrane</keyword>
<feature type="chain" id="PRO_5032710207" evidence="8">
    <location>
        <begin position="26"/>
        <end position="448"/>
    </location>
</feature>
<feature type="signal peptide" evidence="8">
    <location>
        <begin position="1"/>
        <end position="25"/>
    </location>
</feature>
<evidence type="ECO:0000256" key="4">
    <source>
        <dbReference type="ARBA" id="ARBA00022692"/>
    </source>
</evidence>
<dbReference type="Proteomes" id="UP000241440">
    <property type="component" value="Unassembled WGS sequence"/>
</dbReference>
<evidence type="ECO:0000256" key="2">
    <source>
        <dbReference type="ARBA" id="ARBA00008163"/>
    </source>
</evidence>
<keyword evidence="7" id="KW-0998">Cell outer membrane</keyword>
<reference evidence="9 10" key="1">
    <citation type="submission" date="2018-01" db="EMBL/GenBank/DDBJ databases">
        <title>Whole genome sequencing of Histamine producing bacteria.</title>
        <authorList>
            <person name="Butler K."/>
        </authorList>
    </citation>
    <scope>NUCLEOTIDE SEQUENCE [LARGE SCALE GENOMIC DNA]</scope>
    <source>
        <strain evidence="9 10">A2-1</strain>
    </source>
</reference>
<dbReference type="GO" id="GO:0009279">
    <property type="term" value="C:cell outer membrane"/>
    <property type="evidence" value="ECO:0007669"/>
    <property type="project" value="UniProtKB-SubCell"/>
</dbReference>
<dbReference type="Pfam" id="PF03349">
    <property type="entry name" value="Toluene_X"/>
    <property type="match status" value="1"/>
</dbReference>
<comment type="caution">
    <text evidence="9">The sequence shown here is derived from an EMBL/GenBank/DDBJ whole genome shotgun (WGS) entry which is preliminary data.</text>
</comment>
<dbReference type="Gene3D" id="2.40.160.60">
    <property type="entry name" value="Outer membrane protein transport protein (OMPP1/FadL/TodX)"/>
    <property type="match status" value="1"/>
</dbReference>
<evidence type="ECO:0000313" key="10">
    <source>
        <dbReference type="Proteomes" id="UP000241440"/>
    </source>
</evidence>